<dbReference type="RefSeq" id="WP_198829340.1">
    <property type="nucleotide sequence ID" value="NZ_CP066308.1"/>
</dbReference>
<dbReference type="KEGG" id="bcop:JD108_08165"/>
<name>A0A7T5JQ72_9BACL</name>
<evidence type="ECO:0000313" key="4">
    <source>
        <dbReference type="Proteomes" id="UP000677234"/>
    </source>
</evidence>
<dbReference type="AlphaFoldDB" id="A0A7T5JQ72"/>
<gene>
    <name evidence="1" type="ORF">JD108_08165</name>
    <name evidence="2" type="ORF">KDJ56_07845</name>
</gene>
<reference evidence="2" key="2">
    <citation type="submission" date="2021-04" db="EMBL/GenBank/DDBJ databases">
        <title>Brevibacillus composti FJAT-54423, complete genome.</title>
        <authorList>
            <person name="Tang R."/>
        </authorList>
    </citation>
    <scope>NUCLEOTIDE SEQUENCE</scope>
    <source>
        <strain evidence="2">FJAT-54424</strain>
    </source>
</reference>
<sequence length="67" mass="7766">MTEQEWSLLARLGYRLEDGKVKHLKLGIVLEVEDFSGFDSLSALEAYAKERLRTHCLLKQKKRNSSE</sequence>
<evidence type="ECO:0000313" key="1">
    <source>
        <dbReference type="EMBL" id="QQE75826.1"/>
    </source>
</evidence>
<protein>
    <recommendedName>
        <fullName evidence="5">Fur-regulated basic protein FbpA</fullName>
    </recommendedName>
</protein>
<evidence type="ECO:0000313" key="2">
    <source>
        <dbReference type="EMBL" id="QUO42852.1"/>
    </source>
</evidence>
<accession>A0A7T5JQ72</accession>
<dbReference type="EMBL" id="CP073708">
    <property type="protein sequence ID" value="QUO42852.1"/>
    <property type="molecule type" value="Genomic_DNA"/>
</dbReference>
<dbReference type="Proteomes" id="UP000677234">
    <property type="component" value="Chromosome"/>
</dbReference>
<evidence type="ECO:0000313" key="3">
    <source>
        <dbReference type="Proteomes" id="UP000595847"/>
    </source>
</evidence>
<evidence type="ECO:0008006" key="5">
    <source>
        <dbReference type="Google" id="ProtNLM"/>
    </source>
</evidence>
<reference evidence="1 3" key="1">
    <citation type="submission" date="2020-12" db="EMBL/GenBank/DDBJ databases">
        <title>strain FJAT-54423T represents a novel species of the genus Brevibacillus.</title>
        <authorList>
            <person name="Tang R."/>
        </authorList>
    </citation>
    <scope>NUCLEOTIDE SEQUENCE [LARGE SCALE GENOMIC DNA]</scope>
    <source>
        <strain evidence="1 3">FJAT-54423</strain>
    </source>
</reference>
<organism evidence="1 3">
    <name type="scientific">Brevibacillus composti</name>
    <dbReference type="NCBI Taxonomy" id="2796470"/>
    <lineage>
        <taxon>Bacteria</taxon>
        <taxon>Bacillati</taxon>
        <taxon>Bacillota</taxon>
        <taxon>Bacilli</taxon>
        <taxon>Bacillales</taxon>
        <taxon>Paenibacillaceae</taxon>
        <taxon>Brevibacillus</taxon>
    </lineage>
</organism>
<keyword evidence="4" id="KW-1185">Reference proteome</keyword>
<dbReference type="Proteomes" id="UP000595847">
    <property type="component" value="Chromosome"/>
</dbReference>
<dbReference type="EMBL" id="CP066308">
    <property type="protein sequence ID" value="QQE75826.1"/>
    <property type="molecule type" value="Genomic_DNA"/>
</dbReference>
<proteinExistence type="predicted"/>